<feature type="transmembrane region" description="Helical" evidence="11">
    <location>
        <begin position="138"/>
        <end position="158"/>
    </location>
</feature>
<feature type="transmembrane region" description="Helical" evidence="11">
    <location>
        <begin position="265"/>
        <end position="289"/>
    </location>
</feature>
<keyword evidence="12" id="KW-0732">Signal</keyword>
<dbReference type="EC" id="7.1.1.2" evidence="10"/>
<reference evidence="13" key="1">
    <citation type="submission" date="2019-02" db="EMBL/GenBank/DDBJ databases">
        <title>The mitochondrial genomes of Acrobeloides varius (Cephalobomorpha) and its phylogenetic implications within Tylenchina (Nematoda).</title>
        <authorList>
            <person name="Kim T."/>
            <person name="Kim J."/>
            <person name="Lee Y."/>
            <person name="Park J.-K."/>
        </authorList>
    </citation>
    <scope>NUCLEOTIDE SEQUENCE</scope>
</reference>
<evidence type="ECO:0000256" key="1">
    <source>
        <dbReference type="ARBA" id="ARBA00004141"/>
    </source>
</evidence>
<organism evidence="13">
    <name type="scientific">Acrobeloides varius</name>
    <dbReference type="NCBI Taxonomy" id="2020968"/>
    <lineage>
        <taxon>Eukaryota</taxon>
        <taxon>Metazoa</taxon>
        <taxon>Ecdysozoa</taxon>
        <taxon>Nematoda</taxon>
        <taxon>Chromadorea</taxon>
        <taxon>Rhabditida</taxon>
        <taxon>Tylenchina</taxon>
        <taxon>Cephalobomorpha</taxon>
        <taxon>Cephaloboidea</taxon>
        <taxon>Cephalobidae</taxon>
        <taxon>Acrobeloides</taxon>
    </lineage>
</organism>
<keyword evidence="8 11" id="KW-0472">Membrane</keyword>
<evidence type="ECO:0000256" key="8">
    <source>
        <dbReference type="ARBA" id="ARBA00023136"/>
    </source>
</evidence>
<evidence type="ECO:0000256" key="11">
    <source>
        <dbReference type="SAM" id="Phobius"/>
    </source>
</evidence>
<keyword evidence="4" id="KW-0813">Transport</keyword>
<keyword evidence="5 9" id="KW-0812">Transmembrane</keyword>
<dbReference type="PANTHER" id="PTHR11432:SF3">
    <property type="entry name" value="NADH-UBIQUINONE OXIDOREDUCTASE CHAIN 1"/>
    <property type="match status" value="1"/>
</dbReference>
<proteinExistence type="inferred from homology"/>
<feature type="transmembrane region" description="Helical" evidence="11">
    <location>
        <begin position="165"/>
        <end position="184"/>
    </location>
</feature>
<evidence type="ECO:0000256" key="5">
    <source>
        <dbReference type="ARBA" id="ARBA00022692"/>
    </source>
</evidence>
<sequence>MFMFIMLILFLFFILQSVAFFTLLERHVLGMTQNRFGPKKTSYYGLLQPIMDGLKLIKKEQILIFNCSPSIFLGITLFNFCLFYMEFLTLPYWFSFITMYWSYFLVMVLVGMNVYFLIMGGIYSKSKYSYLGGMRSGVASVSYEIMFSLNMIIFMFYNKSYTLSFINNVGLLVLFFPFFISTLVELGRTPFDYAESESELVSGFNTEYSSVSFVLLFLKEYGSLLFFSLMMSTIFFNGLFLFSMLIFFSFILIRSSFPRFRYDNLMSLMWLQLFFHIVVILWSTFFIFIY</sequence>
<dbReference type="GO" id="GO:0009060">
    <property type="term" value="P:aerobic respiration"/>
    <property type="evidence" value="ECO:0007669"/>
    <property type="project" value="TreeGrafter"/>
</dbReference>
<feature type="chain" id="PRO_5026997476" description="NADH-ubiquinone oxidoreductase chain 1" evidence="12">
    <location>
        <begin position="20"/>
        <end position="290"/>
    </location>
</feature>
<evidence type="ECO:0000256" key="12">
    <source>
        <dbReference type="SAM" id="SignalP"/>
    </source>
</evidence>
<evidence type="ECO:0000256" key="2">
    <source>
        <dbReference type="ARBA" id="ARBA00010535"/>
    </source>
</evidence>
<keyword evidence="7 10" id="KW-0830">Ubiquinone</keyword>
<gene>
    <name evidence="13" type="primary">NAD1</name>
</gene>
<dbReference type="InterPro" id="IPR001694">
    <property type="entry name" value="NADH_UbQ_OxRdtase_su1/FPO"/>
</dbReference>
<geneLocation type="mitochondrion" evidence="13"/>
<evidence type="ECO:0000313" key="13">
    <source>
        <dbReference type="EMBL" id="QJQ35662.1"/>
    </source>
</evidence>
<dbReference type="AlphaFoldDB" id="A0A6M4B5K8"/>
<dbReference type="GO" id="GO:0008137">
    <property type="term" value="F:NADH dehydrogenase (ubiquinone) activity"/>
    <property type="evidence" value="ECO:0007669"/>
    <property type="project" value="UniProtKB-EC"/>
</dbReference>
<evidence type="ECO:0000256" key="6">
    <source>
        <dbReference type="ARBA" id="ARBA00022989"/>
    </source>
</evidence>
<protein>
    <recommendedName>
        <fullName evidence="3 10">NADH-ubiquinone oxidoreductase chain 1</fullName>
        <ecNumber evidence="10">7.1.1.2</ecNumber>
    </recommendedName>
</protein>
<dbReference type="GO" id="GO:0005743">
    <property type="term" value="C:mitochondrial inner membrane"/>
    <property type="evidence" value="ECO:0007669"/>
    <property type="project" value="UniProtKB-SubCell"/>
</dbReference>
<dbReference type="Pfam" id="PF00146">
    <property type="entry name" value="NADHdh"/>
    <property type="match status" value="1"/>
</dbReference>
<evidence type="ECO:0000256" key="4">
    <source>
        <dbReference type="ARBA" id="ARBA00022448"/>
    </source>
</evidence>
<dbReference type="PANTHER" id="PTHR11432">
    <property type="entry name" value="NADH DEHYDROGENASE SUBUNIT 1"/>
    <property type="match status" value="1"/>
</dbReference>
<comment type="similarity">
    <text evidence="2 9">Belongs to the complex I subunit 1 family.</text>
</comment>
<dbReference type="EMBL" id="MK559448">
    <property type="protein sequence ID" value="QJQ35662.1"/>
    <property type="molecule type" value="Genomic_DNA"/>
</dbReference>
<dbReference type="GO" id="GO:0003954">
    <property type="term" value="F:NADH dehydrogenase activity"/>
    <property type="evidence" value="ECO:0007669"/>
    <property type="project" value="TreeGrafter"/>
</dbReference>
<feature type="signal peptide" evidence="12">
    <location>
        <begin position="1"/>
        <end position="19"/>
    </location>
</feature>
<keyword evidence="9" id="KW-0520">NAD</keyword>
<dbReference type="PROSITE" id="PS00668">
    <property type="entry name" value="COMPLEX1_ND1_2"/>
    <property type="match status" value="1"/>
</dbReference>
<name>A0A6M4B5K8_9BILA</name>
<dbReference type="PROSITE" id="PS00667">
    <property type="entry name" value="COMPLEX1_ND1_1"/>
    <property type="match status" value="1"/>
</dbReference>
<evidence type="ECO:0000256" key="7">
    <source>
        <dbReference type="ARBA" id="ARBA00023075"/>
    </source>
</evidence>
<comment type="catalytic activity">
    <reaction evidence="10">
        <text>a ubiquinone + NADH + 5 H(+)(in) = a ubiquinol + NAD(+) + 4 H(+)(out)</text>
        <dbReference type="Rhea" id="RHEA:29091"/>
        <dbReference type="Rhea" id="RHEA-COMP:9565"/>
        <dbReference type="Rhea" id="RHEA-COMP:9566"/>
        <dbReference type="ChEBI" id="CHEBI:15378"/>
        <dbReference type="ChEBI" id="CHEBI:16389"/>
        <dbReference type="ChEBI" id="CHEBI:17976"/>
        <dbReference type="ChEBI" id="CHEBI:57540"/>
        <dbReference type="ChEBI" id="CHEBI:57945"/>
        <dbReference type="EC" id="7.1.1.2"/>
    </reaction>
</comment>
<feature type="transmembrane region" description="Helical" evidence="11">
    <location>
        <begin position="224"/>
        <end position="253"/>
    </location>
</feature>
<keyword evidence="6 11" id="KW-1133">Transmembrane helix</keyword>
<dbReference type="InterPro" id="IPR018086">
    <property type="entry name" value="NADH_UbQ_OxRdtase_su1_CS"/>
</dbReference>
<feature type="transmembrane region" description="Helical" evidence="11">
    <location>
        <begin position="62"/>
        <end position="85"/>
    </location>
</feature>
<comment type="subcellular location">
    <subcellularLocation>
        <location evidence="1">Membrane</location>
        <topology evidence="1">Multi-pass membrane protein</topology>
    </subcellularLocation>
    <subcellularLocation>
        <location evidence="9">Mitochondrion inner membrane</location>
        <topology evidence="9">Multi-pass membrane protein</topology>
    </subcellularLocation>
</comment>
<evidence type="ECO:0000256" key="10">
    <source>
        <dbReference type="RuleBase" id="RU000473"/>
    </source>
</evidence>
<accession>A0A6M4B5K8</accession>
<evidence type="ECO:0000256" key="3">
    <source>
        <dbReference type="ARBA" id="ARBA00021009"/>
    </source>
</evidence>
<evidence type="ECO:0000256" key="9">
    <source>
        <dbReference type="RuleBase" id="RU000471"/>
    </source>
</evidence>
<keyword evidence="10 13" id="KW-0496">Mitochondrion</keyword>
<feature type="transmembrane region" description="Helical" evidence="11">
    <location>
        <begin position="92"/>
        <end position="118"/>
    </location>
</feature>